<keyword evidence="2" id="KW-0812">Transmembrane</keyword>
<evidence type="ECO:0000313" key="3">
    <source>
        <dbReference type="EMBL" id="WOX26437.1"/>
    </source>
</evidence>
<feature type="region of interest" description="Disordered" evidence="1">
    <location>
        <begin position="68"/>
        <end position="90"/>
    </location>
</feature>
<name>A0ABZ0M3S7_9ACTN</name>
<sequence length="90" mass="9636">MRIYALAGAWIGLLWAVAPASGNAILRAVNGDGIPDLAKLAVGLTVPALLTLCFRDVRRSWSQVLSRRRAVPPPADDTPRPSIEPVRPSP</sequence>
<dbReference type="RefSeq" id="WP_318109445.1">
    <property type="nucleotide sequence ID" value="NZ_CP137573.1"/>
</dbReference>
<feature type="transmembrane region" description="Helical" evidence="2">
    <location>
        <begin position="40"/>
        <end position="57"/>
    </location>
</feature>
<evidence type="ECO:0008006" key="5">
    <source>
        <dbReference type="Google" id="ProtNLM"/>
    </source>
</evidence>
<proteinExistence type="predicted"/>
<dbReference type="Proteomes" id="UP001301731">
    <property type="component" value="Chromosome"/>
</dbReference>
<evidence type="ECO:0000256" key="2">
    <source>
        <dbReference type="SAM" id="Phobius"/>
    </source>
</evidence>
<reference evidence="3 4" key="1">
    <citation type="submission" date="2023-10" db="EMBL/GenBank/DDBJ databases">
        <title>The genome sequence of Streptomyces sp. HUAS YS2.</title>
        <authorList>
            <person name="Mo P."/>
        </authorList>
    </citation>
    <scope>NUCLEOTIDE SEQUENCE [LARGE SCALE GENOMIC DNA]</scope>
    <source>
        <strain evidence="3 4">HUAS YS2</strain>
    </source>
</reference>
<protein>
    <recommendedName>
        <fullName evidence="5">Integral membrane protein</fullName>
    </recommendedName>
</protein>
<keyword evidence="4" id="KW-1185">Reference proteome</keyword>
<evidence type="ECO:0000313" key="4">
    <source>
        <dbReference type="Proteomes" id="UP001301731"/>
    </source>
</evidence>
<accession>A0ABZ0M3S7</accession>
<keyword evidence="2" id="KW-0472">Membrane</keyword>
<dbReference type="EMBL" id="CP137573">
    <property type="protein sequence ID" value="WOX26437.1"/>
    <property type="molecule type" value="Genomic_DNA"/>
</dbReference>
<evidence type="ECO:0000256" key="1">
    <source>
        <dbReference type="SAM" id="MobiDB-lite"/>
    </source>
</evidence>
<keyword evidence="2" id="KW-1133">Transmembrane helix</keyword>
<organism evidence="3 4">
    <name type="scientific">Streptomyces solicathayae</name>
    <dbReference type="NCBI Taxonomy" id="3081768"/>
    <lineage>
        <taxon>Bacteria</taxon>
        <taxon>Bacillati</taxon>
        <taxon>Actinomycetota</taxon>
        <taxon>Actinomycetes</taxon>
        <taxon>Kitasatosporales</taxon>
        <taxon>Streptomycetaceae</taxon>
        <taxon>Streptomyces</taxon>
    </lineage>
</organism>
<gene>
    <name evidence="3" type="ORF">R2D22_35705</name>
</gene>